<proteinExistence type="predicted"/>
<dbReference type="Proteomes" id="UP001549104">
    <property type="component" value="Unassembled WGS sequence"/>
</dbReference>
<organism evidence="1 2">
    <name type="scientific">Sporosarcina psychrophila</name>
    <name type="common">Bacillus psychrophilus</name>
    <dbReference type="NCBI Taxonomy" id="1476"/>
    <lineage>
        <taxon>Bacteria</taxon>
        <taxon>Bacillati</taxon>
        <taxon>Bacillota</taxon>
        <taxon>Bacilli</taxon>
        <taxon>Bacillales</taxon>
        <taxon>Caryophanaceae</taxon>
        <taxon>Sporosarcina</taxon>
    </lineage>
</organism>
<protein>
    <submittedName>
        <fullName evidence="1">Uncharacterized protein</fullName>
    </submittedName>
</protein>
<evidence type="ECO:0000313" key="2">
    <source>
        <dbReference type="Proteomes" id="UP001549104"/>
    </source>
</evidence>
<dbReference type="EMBL" id="JBEPME010000001">
    <property type="protein sequence ID" value="MET3656417.1"/>
    <property type="molecule type" value="Genomic_DNA"/>
</dbReference>
<accession>A0ABV2K6G2</accession>
<sequence length="36" mass="3891">MGEYTEESITPVAKFCAGAIGPATKKLLVTCENRFD</sequence>
<gene>
    <name evidence="1" type="ORF">ABIC55_001501</name>
</gene>
<name>A0ABV2K6G2_SPOPS</name>
<keyword evidence="2" id="KW-1185">Reference proteome</keyword>
<evidence type="ECO:0000313" key="1">
    <source>
        <dbReference type="EMBL" id="MET3656417.1"/>
    </source>
</evidence>
<reference evidence="1 2" key="1">
    <citation type="submission" date="2024-06" db="EMBL/GenBank/DDBJ databases">
        <title>Sorghum-associated microbial communities from plants grown in Nebraska, USA.</title>
        <authorList>
            <person name="Schachtman D."/>
        </authorList>
    </citation>
    <scope>NUCLEOTIDE SEQUENCE [LARGE SCALE GENOMIC DNA]</scope>
    <source>
        <strain evidence="1 2">1288</strain>
    </source>
</reference>
<comment type="caution">
    <text evidence="1">The sequence shown here is derived from an EMBL/GenBank/DDBJ whole genome shotgun (WGS) entry which is preliminary data.</text>
</comment>